<feature type="compositionally biased region" description="Low complexity" evidence="3">
    <location>
        <begin position="18"/>
        <end position="27"/>
    </location>
</feature>
<evidence type="ECO:0000313" key="4">
    <source>
        <dbReference type="EMBL" id="MDI1431272.1"/>
    </source>
</evidence>
<evidence type="ECO:0000256" key="2">
    <source>
        <dbReference type="HAMAP-Rule" id="MF_01805"/>
    </source>
</evidence>
<dbReference type="Pfam" id="PF02616">
    <property type="entry name" value="SMC_ScpA"/>
    <property type="match status" value="1"/>
</dbReference>
<keyword evidence="2" id="KW-0963">Cytoplasm</keyword>
<comment type="similarity">
    <text evidence="2">Belongs to the ScpA family.</text>
</comment>
<dbReference type="Proteomes" id="UP001160301">
    <property type="component" value="Unassembled WGS sequence"/>
</dbReference>
<keyword evidence="2" id="KW-0159">Chromosome partition</keyword>
<feature type="region of interest" description="Disordered" evidence="3">
    <location>
        <begin position="307"/>
        <end position="438"/>
    </location>
</feature>
<accession>A0ABT6NSH2</accession>
<reference evidence="4 5" key="1">
    <citation type="submission" date="2023-04" db="EMBL/GenBank/DDBJ databases">
        <title>The genome sequence of Polyangium sorediatum DSM14670.</title>
        <authorList>
            <person name="Zhang X."/>
        </authorList>
    </citation>
    <scope>NUCLEOTIDE SEQUENCE [LARGE SCALE GENOMIC DNA]</scope>
    <source>
        <strain evidence="4 5">DSM 14670</strain>
    </source>
</reference>
<comment type="subunit">
    <text evidence="2">Component of a cohesin-like complex composed of ScpA, ScpB and the Smc homodimer, in which ScpA and ScpB bind to the head domain of Smc. The presence of the three proteins is required for the association of the complex with DNA.</text>
</comment>
<comment type="subcellular location">
    <subcellularLocation>
        <location evidence="2">Cytoplasm</location>
    </subcellularLocation>
    <text evidence="2">Associated with two foci at the outer edges of the nucleoid region in young cells, and at four foci within both cell halves in older cells.</text>
</comment>
<name>A0ABT6NSH2_9BACT</name>
<proteinExistence type="inferred from homology"/>
<dbReference type="RefSeq" id="WP_136969297.1">
    <property type="nucleotide sequence ID" value="NZ_JARZHI010000013.1"/>
</dbReference>
<comment type="caution">
    <text evidence="4">The sequence shown here is derived from an EMBL/GenBank/DDBJ whole genome shotgun (WGS) entry which is preliminary data.</text>
</comment>
<keyword evidence="2" id="KW-0132">Cell division</keyword>
<gene>
    <name evidence="2" type="primary">scpA</name>
    <name evidence="4" type="ORF">QHF89_17390</name>
</gene>
<dbReference type="PANTHER" id="PTHR33969">
    <property type="entry name" value="SEGREGATION AND CONDENSATION PROTEIN A"/>
    <property type="match status" value="1"/>
</dbReference>
<protein>
    <recommendedName>
        <fullName evidence="1 2">Segregation and condensation protein A</fullName>
    </recommendedName>
</protein>
<keyword evidence="2" id="KW-0131">Cell cycle</keyword>
<dbReference type="EMBL" id="JARZHI010000013">
    <property type="protein sequence ID" value="MDI1431272.1"/>
    <property type="molecule type" value="Genomic_DNA"/>
</dbReference>
<dbReference type="HAMAP" id="MF_01805">
    <property type="entry name" value="ScpA"/>
    <property type="match status" value="1"/>
</dbReference>
<feature type="compositionally biased region" description="Acidic residues" evidence="3">
    <location>
        <begin position="411"/>
        <end position="429"/>
    </location>
</feature>
<comment type="function">
    <text evidence="2">Participates in chromosomal partition during cell division. May act via the formation of a condensin-like complex containing Smc and ScpB that pull DNA away from mid-cell into both cell halves.</text>
</comment>
<evidence type="ECO:0000256" key="3">
    <source>
        <dbReference type="SAM" id="MobiDB-lite"/>
    </source>
</evidence>
<dbReference type="Gene3D" id="6.10.250.2410">
    <property type="match status" value="1"/>
</dbReference>
<sequence length="438" mass="48632">MSKARANAAGKTQEKAKAAPSPSSSSARAREPRGKAPEAPTPIREAMPAAAEALDNDNDNAYRIALPQFEGPLDLLLHLIQQHELDILDIPVSFITQKYLAYLSMMRALSIDLASEYLVMAATLTHIKSKMLLPVVPKDQDGDGLPEEEVDPREELVRRLLEYQKYKAAGADLAERGTLGKDIFSRGIPEPVPEGPAPFAPPGVFSLFDALEKLLKRTNVKIEHQVNFDRITITDRIVQLTERLTGRRRATFEELVLDDPARKGAPLTRFDIVITFLAILEMARMKLLRIYQSDPLATIHLELSIREGTSEDDEDASTEAPSNDRGVEREPTEAPSNDRDAEREPTEAPSDDRDVEREPTEAPSNDRDAEREPTEAPSDDRDVEREPTEAPSDDRGVDPEATEAPVAVREAEEELTEAPDDDREVEQEPIEPKVNDGD</sequence>
<evidence type="ECO:0000313" key="5">
    <source>
        <dbReference type="Proteomes" id="UP001160301"/>
    </source>
</evidence>
<feature type="compositionally biased region" description="Basic and acidic residues" evidence="3">
    <location>
        <begin position="325"/>
        <end position="398"/>
    </location>
</feature>
<dbReference type="InterPro" id="IPR003768">
    <property type="entry name" value="ScpA"/>
</dbReference>
<feature type="region of interest" description="Disordered" evidence="3">
    <location>
        <begin position="1"/>
        <end position="44"/>
    </location>
</feature>
<keyword evidence="5" id="KW-1185">Reference proteome</keyword>
<evidence type="ECO:0000256" key="1">
    <source>
        <dbReference type="ARBA" id="ARBA00044777"/>
    </source>
</evidence>
<organism evidence="4 5">
    <name type="scientific">Polyangium sorediatum</name>
    <dbReference type="NCBI Taxonomy" id="889274"/>
    <lineage>
        <taxon>Bacteria</taxon>
        <taxon>Pseudomonadati</taxon>
        <taxon>Myxococcota</taxon>
        <taxon>Polyangia</taxon>
        <taxon>Polyangiales</taxon>
        <taxon>Polyangiaceae</taxon>
        <taxon>Polyangium</taxon>
    </lineage>
</organism>
<dbReference type="PANTHER" id="PTHR33969:SF2">
    <property type="entry name" value="SEGREGATION AND CONDENSATION PROTEIN A"/>
    <property type="match status" value="1"/>
</dbReference>